<dbReference type="CDD" id="cd02440">
    <property type="entry name" value="AdoMet_MTases"/>
    <property type="match status" value="1"/>
</dbReference>
<evidence type="ECO:0000256" key="3">
    <source>
        <dbReference type="ARBA" id="ARBA00022679"/>
    </source>
</evidence>
<dbReference type="SUPFAM" id="SSF53335">
    <property type="entry name" value="S-adenosyl-L-methionine-dependent methyltransferases"/>
    <property type="match status" value="1"/>
</dbReference>
<reference evidence="5" key="1">
    <citation type="submission" date="2018-06" db="EMBL/GenBank/DDBJ databases">
        <authorList>
            <person name="Zhirakovskaya E."/>
        </authorList>
    </citation>
    <scope>NUCLEOTIDE SEQUENCE</scope>
</reference>
<dbReference type="Gene3D" id="3.40.50.150">
    <property type="entry name" value="Vaccinia Virus protein VP39"/>
    <property type="match status" value="1"/>
</dbReference>
<evidence type="ECO:0000256" key="4">
    <source>
        <dbReference type="ARBA" id="ARBA00022691"/>
    </source>
</evidence>
<keyword evidence="4" id="KW-0949">S-adenosyl-L-methionine</keyword>
<dbReference type="PROSITE" id="PS51585">
    <property type="entry name" value="SAM_MT_TPMT"/>
    <property type="match status" value="1"/>
</dbReference>
<evidence type="ECO:0008006" key="6">
    <source>
        <dbReference type="Google" id="ProtNLM"/>
    </source>
</evidence>
<dbReference type="AlphaFoldDB" id="A0A3B0VJX5"/>
<dbReference type="GO" id="GO:0032259">
    <property type="term" value="P:methylation"/>
    <property type="evidence" value="ECO:0007669"/>
    <property type="project" value="UniProtKB-KW"/>
</dbReference>
<dbReference type="InterPro" id="IPR029063">
    <property type="entry name" value="SAM-dependent_MTases_sf"/>
</dbReference>
<keyword evidence="3" id="KW-0808">Transferase</keyword>
<dbReference type="Pfam" id="PF05724">
    <property type="entry name" value="TPMT"/>
    <property type="match status" value="1"/>
</dbReference>
<dbReference type="PANTHER" id="PTHR32183">
    <property type="match status" value="1"/>
</dbReference>
<evidence type="ECO:0000256" key="2">
    <source>
        <dbReference type="ARBA" id="ARBA00022603"/>
    </source>
</evidence>
<proteinExistence type="predicted"/>
<organism evidence="5">
    <name type="scientific">hydrothermal vent metagenome</name>
    <dbReference type="NCBI Taxonomy" id="652676"/>
    <lineage>
        <taxon>unclassified sequences</taxon>
        <taxon>metagenomes</taxon>
        <taxon>ecological metagenomes</taxon>
    </lineage>
</organism>
<evidence type="ECO:0000256" key="1">
    <source>
        <dbReference type="ARBA" id="ARBA00022553"/>
    </source>
</evidence>
<gene>
    <name evidence="5" type="ORF">MNBD_CHLOROFLEXI01-1984</name>
</gene>
<dbReference type="GO" id="GO:0008757">
    <property type="term" value="F:S-adenosylmethionine-dependent methyltransferase activity"/>
    <property type="evidence" value="ECO:0007669"/>
    <property type="project" value="InterPro"/>
</dbReference>
<accession>A0A3B0VJX5</accession>
<dbReference type="EMBL" id="UOEU01000813">
    <property type="protein sequence ID" value="VAW40840.1"/>
    <property type="molecule type" value="Genomic_DNA"/>
</dbReference>
<dbReference type="PANTHER" id="PTHR32183:SF6">
    <property type="entry name" value="CYSTEINE SULFINATE DESULFINASE_CYSTEINE DESULFURASE AND RELATED ENZYMES"/>
    <property type="match status" value="1"/>
</dbReference>
<name>A0A3B0VJX5_9ZZZZ</name>
<evidence type="ECO:0000313" key="5">
    <source>
        <dbReference type="EMBL" id="VAW40840.1"/>
    </source>
</evidence>
<keyword evidence="1" id="KW-0597">Phosphoprotein</keyword>
<protein>
    <recommendedName>
        <fullName evidence="6">SAM-dependent methyltransferase</fullName>
    </recommendedName>
</protein>
<dbReference type="InterPro" id="IPR008854">
    <property type="entry name" value="TPMT"/>
</dbReference>
<sequence length="203" mass="22585">MALDTNSPRFWQENYSNGRIPWDLGQATPTFARLAASGNYPPGQMIVLGAGHGYDARLFAQYGFTVTAVDFAPEAVAAMRQLDDPTAPVTILQTDIFELGEEMNGRFDYLLEYTCYCAIDPARREEYAALAARLLKPNGLYIALAFPIGKRPGGPPFVVQPDDMIEQLTEHGFTLLHREFPADSVPSRQNIEELIILRKDVAM</sequence>
<keyword evidence="2" id="KW-0489">Methyltransferase</keyword>